<dbReference type="EMBL" id="KQ246876">
    <property type="protein sequence ID" value="KNC72539.1"/>
    <property type="molecule type" value="Genomic_DNA"/>
</dbReference>
<sequence length="115" mass="12968">MHNQNGAYAGVPHMGQDIDTQAMLANKVRWVRFEHGGDDHRLHMLLCTNENVHVWDVQNTEEVCEVAVIACKRAVVCKMLQNSAKSGRSVDQGAAWDMDRHHDRLLLAVVSSTYK</sequence>
<accession>A0A0L0F7B4</accession>
<dbReference type="GeneID" id="25915406"/>
<protein>
    <submittedName>
        <fullName evidence="1">Uncharacterized protein</fullName>
    </submittedName>
</protein>
<gene>
    <name evidence="1" type="ORF">SARC_14902</name>
</gene>
<name>A0A0L0F7B4_9EUKA</name>
<dbReference type="Proteomes" id="UP000054560">
    <property type="component" value="Unassembled WGS sequence"/>
</dbReference>
<evidence type="ECO:0000313" key="1">
    <source>
        <dbReference type="EMBL" id="KNC72539.1"/>
    </source>
</evidence>
<feature type="non-terminal residue" evidence="1">
    <location>
        <position position="115"/>
    </location>
</feature>
<reference evidence="1 2" key="1">
    <citation type="submission" date="2011-02" db="EMBL/GenBank/DDBJ databases">
        <title>The Genome Sequence of Sphaeroforma arctica JP610.</title>
        <authorList>
            <consortium name="The Broad Institute Genome Sequencing Platform"/>
            <person name="Russ C."/>
            <person name="Cuomo C."/>
            <person name="Young S.K."/>
            <person name="Zeng Q."/>
            <person name="Gargeya S."/>
            <person name="Alvarado L."/>
            <person name="Berlin A."/>
            <person name="Chapman S.B."/>
            <person name="Chen Z."/>
            <person name="Freedman E."/>
            <person name="Gellesch M."/>
            <person name="Goldberg J."/>
            <person name="Griggs A."/>
            <person name="Gujja S."/>
            <person name="Heilman E."/>
            <person name="Heiman D."/>
            <person name="Howarth C."/>
            <person name="Mehta T."/>
            <person name="Neiman D."/>
            <person name="Pearson M."/>
            <person name="Roberts A."/>
            <person name="Saif S."/>
            <person name="Shea T."/>
            <person name="Shenoy N."/>
            <person name="Sisk P."/>
            <person name="Stolte C."/>
            <person name="Sykes S."/>
            <person name="White J."/>
            <person name="Yandava C."/>
            <person name="Burger G."/>
            <person name="Gray M.W."/>
            <person name="Holland P.W.H."/>
            <person name="King N."/>
            <person name="Lang F.B.F."/>
            <person name="Roger A.J."/>
            <person name="Ruiz-Trillo I."/>
            <person name="Haas B."/>
            <person name="Nusbaum C."/>
            <person name="Birren B."/>
        </authorList>
    </citation>
    <scope>NUCLEOTIDE SEQUENCE [LARGE SCALE GENOMIC DNA]</scope>
    <source>
        <strain evidence="1 2">JP610</strain>
    </source>
</reference>
<dbReference type="AlphaFoldDB" id="A0A0L0F7B4"/>
<evidence type="ECO:0000313" key="2">
    <source>
        <dbReference type="Proteomes" id="UP000054560"/>
    </source>
</evidence>
<keyword evidence="2" id="KW-1185">Reference proteome</keyword>
<organism evidence="1 2">
    <name type="scientific">Sphaeroforma arctica JP610</name>
    <dbReference type="NCBI Taxonomy" id="667725"/>
    <lineage>
        <taxon>Eukaryota</taxon>
        <taxon>Ichthyosporea</taxon>
        <taxon>Ichthyophonida</taxon>
        <taxon>Sphaeroforma</taxon>
    </lineage>
</organism>
<dbReference type="RefSeq" id="XP_014146441.1">
    <property type="nucleotide sequence ID" value="XM_014290966.1"/>
</dbReference>
<proteinExistence type="predicted"/>